<dbReference type="EMBL" id="JBHSDH010000013">
    <property type="protein sequence ID" value="MFC4293136.1"/>
    <property type="molecule type" value="Genomic_DNA"/>
</dbReference>
<feature type="region of interest" description="Disordered" evidence="1">
    <location>
        <begin position="270"/>
        <end position="297"/>
    </location>
</feature>
<dbReference type="PANTHER" id="PTHR39456:SF1">
    <property type="entry name" value="METAL-DEPENDENT HYDROLASE"/>
    <property type="match status" value="1"/>
</dbReference>
<gene>
    <name evidence="2" type="ORF">ACFOWX_11985</name>
</gene>
<organism evidence="2 3">
    <name type="scientific">Sphingorhabdus arenilitoris</name>
    <dbReference type="NCBI Taxonomy" id="1490041"/>
    <lineage>
        <taxon>Bacteria</taxon>
        <taxon>Pseudomonadati</taxon>
        <taxon>Pseudomonadota</taxon>
        <taxon>Alphaproteobacteria</taxon>
        <taxon>Sphingomonadales</taxon>
        <taxon>Sphingomonadaceae</taxon>
        <taxon>Sphingorhabdus</taxon>
    </lineage>
</organism>
<keyword evidence="2" id="KW-0378">Hydrolase</keyword>
<evidence type="ECO:0000313" key="2">
    <source>
        <dbReference type="EMBL" id="MFC4293136.1"/>
    </source>
</evidence>
<sequence>MQKRDFRTDTPPAPNRHWVRGDPFHSAFFNALSAVFPAGEAFMIRSIKPWQKRTPPTLAADIRNFVEQEAGHSREHDVMNDSIIAAGYDIEPLKQVIQKFIGRFKKRSALTRLGATMCIEHLTAIVAAEVMENDHHLEGSDLDLRELWIWHGLEEIEHKAVAFDAWQYAVKDWSPLRRYAVRTSFLTVVTISFLINRTRGQMELLRQDGYGFWRSLFGLMKSGFGRSGIGRASIRPWFAFFRPNFHPWDIDDRHLIAKGERLLAEIKARKAKAEPDQDAGQQEFAERRKNPRMAKAA</sequence>
<comment type="caution">
    <text evidence="2">The sequence shown here is derived from an EMBL/GenBank/DDBJ whole genome shotgun (WGS) entry which is preliminary data.</text>
</comment>
<accession>A0ABV8RID8</accession>
<dbReference type="PANTHER" id="PTHR39456">
    <property type="entry name" value="METAL-DEPENDENT HYDROLASE"/>
    <property type="match status" value="1"/>
</dbReference>
<keyword evidence="3" id="KW-1185">Reference proteome</keyword>
<protein>
    <submittedName>
        <fullName evidence="2">Metal-dependent hydrolase</fullName>
    </submittedName>
</protein>
<dbReference type="RefSeq" id="WP_381425047.1">
    <property type="nucleotide sequence ID" value="NZ_JBHSDH010000013.1"/>
</dbReference>
<name>A0ABV8RID8_9SPHN</name>
<reference evidence="3" key="1">
    <citation type="journal article" date="2019" name="Int. J. Syst. Evol. Microbiol.">
        <title>The Global Catalogue of Microorganisms (GCM) 10K type strain sequencing project: providing services to taxonomists for standard genome sequencing and annotation.</title>
        <authorList>
            <consortium name="The Broad Institute Genomics Platform"/>
            <consortium name="The Broad Institute Genome Sequencing Center for Infectious Disease"/>
            <person name="Wu L."/>
            <person name="Ma J."/>
        </authorList>
    </citation>
    <scope>NUCLEOTIDE SEQUENCE [LARGE SCALE GENOMIC DNA]</scope>
    <source>
        <strain evidence="3">CECT 8531</strain>
    </source>
</reference>
<dbReference type="InterPro" id="IPR016516">
    <property type="entry name" value="UCP07580"/>
</dbReference>
<evidence type="ECO:0000313" key="3">
    <source>
        <dbReference type="Proteomes" id="UP001595887"/>
    </source>
</evidence>
<dbReference type="PIRSF" id="PIRSF007580">
    <property type="entry name" value="UCP07580"/>
    <property type="match status" value="1"/>
</dbReference>
<proteinExistence type="predicted"/>
<evidence type="ECO:0000256" key="1">
    <source>
        <dbReference type="SAM" id="MobiDB-lite"/>
    </source>
</evidence>
<dbReference type="GO" id="GO:0016787">
    <property type="term" value="F:hydrolase activity"/>
    <property type="evidence" value="ECO:0007669"/>
    <property type="project" value="UniProtKB-KW"/>
</dbReference>
<dbReference type="Proteomes" id="UP001595887">
    <property type="component" value="Unassembled WGS sequence"/>
</dbReference>
<dbReference type="Pfam" id="PF10118">
    <property type="entry name" value="Metal_hydrol"/>
    <property type="match status" value="1"/>
</dbReference>